<dbReference type="Gene3D" id="1.10.357.140">
    <property type="entry name" value="UbiA prenyltransferase"/>
    <property type="match status" value="1"/>
</dbReference>
<dbReference type="InterPro" id="IPR044878">
    <property type="entry name" value="UbiA_sf"/>
</dbReference>
<dbReference type="Proteomes" id="UP000192739">
    <property type="component" value="Unassembled WGS sequence"/>
</dbReference>
<dbReference type="AlphaFoldDB" id="A0A1E3SM06"/>
<dbReference type="EMBL" id="MVHT01000029">
    <property type="protein sequence ID" value="ORB05568.1"/>
    <property type="molecule type" value="Genomic_DNA"/>
</dbReference>
<evidence type="ECO:0000256" key="5">
    <source>
        <dbReference type="SAM" id="Phobius"/>
    </source>
</evidence>
<comment type="subcellular location">
    <subcellularLocation>
        <location evidence="1">Membrane</location>
        <topology evidence="1">Multi-pass membrane protein</topology>
    </subcellularLocation>
</comment>
<organism evidence="6 7">
    <name type="scientific">Mycobacterium intermedium</name>
    <dbReference type="NCBI Taxonomy" id="28445"/>
    <lineage>
        <taxon>Bacteria</taxon>
        <taxon>Bacillati</taxon>
        <taxon>Actinomycetota</taxon>
        <taxon>Actinomycetes</taxon>
        <taxon>Mycobacteriales</taxon>
        <taxon>Mycobacteriaceae</taxon>
        <taxon>Mycobacterium</taxon>
        <taxon>Mycobacterium simiae complex</taxon>
    </lineage>
</organism>
<proteinExistence type="predicted"/>
<keyword evidence="2 5" id="KW-0812">Transmembrane</keyword>
<evidence type="ECO:0000313" key="6">
    <source>
        <dbReference type="EMBL" id="ORB05568.1"/>
    </source>
</evidence>
<comment type="caution">
    <text evidence="6">The sequence shown here is derived from an EMBL/GenBank/DDBJ whole genome shotgun (WGS) entry which is preliminary data.</text>
</comment>
<evidence type="ECO:0008006" key="8">
    <source>
        <dbReference type="Google" id="ProtNLM"/>
    </source>
</evidence>
<evidence type="ECO:0000313" key="7">
    <source>
        <dbReference type="Proteomes" id="UP000192739"/>
    </source>
</evidence>
<dbReference type="Pfam" id="PF01040">
    <property type="entry name" value="UbiA"/>
    <property type="match status" value="1"/>
</dbReference>
<feature type="transmembrane region" description="Helical" evidence="5">
    <location>
        <begin position="208"/>
        <end position="226"/>
    </location>
</feature>
<name>A0A1E3SM06_MYCIE</name>
<feature type="transmembrane region" description="Helical" evidence="5">
    <location>
        <begin position="253"/>
        <end position="274"/>
    </location>
</feature>
<dbReference type="STRING" id="28445.BHQ20_01855"/>
<dbReference type="GO" id="GO:0016020">
    <property type="term" value="C:membrane"/>
    <property type="evidence" value="ECO:0007669"/>
    <property type="project" value="UniProtKB-SubCell"/>
</dbReference>
<feature type="transmembrane region" description="Helical" evidence="5">
    <location>
        <begin position="177"/>
        <end position="196"/>
    </location>
</feature>
<sequence>MKEQELAAPLRVQPEAVPDLSAFLEMTSDQRLFWVQSSPGIPGPTSWRLSTFVAFSRPRTCVAGMLAFYFASVVSGQVPIGPLIVGMVVSYHIAAIANLYNMYTDIVEDNENIPSRVFELGRYGRDRLLRDTHLLTTAVFAMSLLVNPYFAALSLLALVGCHQYSFRPLRMKARPRIGILFFANAVAYPYLSVALASDEKLHTLVRPAYFALALYLFAWFCAKGLVKNVPDYDGDKRVNVTTSATLSATRFRAAAIAGVANVVVYAGIAIPVAVGAIGHKYLIALLWLPVACYQSWRLVHATEHKSWNDMLRDDMFVSVGYLSTLILVERTTLMSVAALIAGLAVMLLSDRLGWDTRRTEDFELQ</sequence>
<evidence type="ECO:0000256" key="3">
    <source>
        <dbReference type="ARBA" id="ARBA00022989"/>
    </source>
</evidence>
<gene>
    <name evidence="6" type="ORF">BST27_12590</name>
</gene>
<dbReference type="RefSeq" id="WP_069417382.1">
    <property type="nucleotide sequence ID" value="NZ_CBCRZH010000007.1"/>
</dbReference>
<keyword evidence="7" id="KW-1185">Reference proteome</keyword>
<feature type="transmembrane region" description="Helical" evidence="5">
    <location>
        <begin position="134"/>
        <end position="157"/>
    </location>
</feature>
<feature type="transmembrane region" description="Helical" evidence="5">
    <location>
        <begin position="319"/>
        <end position="348"/>
    </location>
</feature>
<reference evidence="6 7" key="1">
    <citation type="submission" date="2017-02" db="EMBL/GenBank/DDBJ databases">
        <title>The new phylogeny of genus Mycobacterium.</title>
        <authorList>
            <person name="Tortoli E."/>
            <person name="Trovato A."/>
            <person name="Cirillo D.M."/>
        </authorList>
    </citation>
    <scope>NUCLEOTIDE SEQUENCE [LARGE SCALE GENOMIC DNA]</scope>
    <source>
        <strain evidence="6 7">DSM 44049</strain>
    </source>
</reference>
<dbReference type="GO" id="GO:0016765">
    <property type="term" value="F:transferase activity, transferring alkyl or aryl (other than methyl) groups"/>
    <property type="evidence" value="ECO:0007669"/>
    <property type="project" value="InterPro"/>
</dbReference>
<accession>A0A1E3SM06</accession>
<evidence type="ECO:0000256" key="1">
    <source>
        <dbReference type="ARBA" id="ARBA00004141"/>
    </source>
</evidence>
<dbReference type="InterPro" id="IPR000537">
    <property type="entry name" value="UbiA_prenyltransferase"/>
</dbReference>
<dbReference type="OrthoDB" id="4528743at2"/>
<evidence type="ECO:0000256" key="2">
    <source>
        <dbReference type="ARBA" id="ARBA00022692"/>
    </source>
</evidence>
<evidence type="ECO:0000256" key="4">
    <source>
        <dbReference type="ARBA" id="ARBA00023136"/>
    </source>
</evidence>
<keyword evidence="3 5" id="KW-1133">Transmembrane helix</keyword>
<keyword evidence="4 5" id="KW-0472">Membrane</keyword>
<protein>
    <recommendedName>
        <fullName evidence="8">Prenyltransferase</fullName>
    </recommendedName>
</protein>